<organism evidence="13 14">
    <name type="scientific">Stephania japonica</name>
    <dbReference type="NCBI Taxonomy" id="461633"/>
    <lineage>
        <taxon>Eukaryota</taxon>
        <taxon>Viridiplantae</taxon>
        <taxon>Streptophyta</taxon>
        <taxon>Embryophyta</taxon>
        <taxon>Tracheophyta</taxon>
        <taxon>Spermatophyta</taxon>
        <taxon>Magnoliopsida</taxon>
        <taxon>Ranunculales</taxon>
        <taxon>Menispermaceae</taxon>
        <taxon>Menispermoideae</taxon>
        <taxon>Cissampelideae</taxon>
        <taxon>Stephania</taxon>
    </lineage>
</organism>
<dbReference type="GO" id="GO:0003400">
    <property type="term" value="P:regulation of COPII vesicle coating"/>
    <property type="evidence" value="ECO:0007669"/>
    <property type="project" value="TreeGrafter"/>
</dbReference>
<dbReference type="GO" id="GO:0005789">
    <property type="term" value="C:endoplasmic reticulum membrane"/>
    <property type="evidence" value="ECO:0007669"/>
    <property type="project" value="UniProtKB-SubCell"/>
</dbReference>
<keyword evidence="4" id="KW-0812">Transmembrane</keyword>
<feature type="repeat" description="WD" evidence="11">
    <location>
        <begin position="211"/>
        <end position="242"/>
    </location>
</feature>
<feature type="compositionally biased region" description="Polar residues" evidence="12">
    <location>
        <begin position="407"/>
        <end position="424"/>
    </location>
</feature>
<evidence type="ECO:0000256" key="6">
    <source>
        <dbReference type="ARBA" id="ARBA00022824"/>
    </source>
</evidence>
<evidence type="ECO:0000256" key="2">
    <source>
        <dbReference type="ARBA" id="ARBA00022448"/>
    </source>
</evidence>
<keyword evidence="3 11" id="KW-0853">WD repeat</keyword>
<evidence type="ECO:0000256" key="4">
    <source>
        <dbReference type="ARBA" id="ARBA00022692"/>
    </source>
</evidence>
<dbReference type="PROSITE" id="PS50082">
    <property type="entry name" value="WD_REPEATS_2"/>
    <property type="match status" value="1"/>
</dbReference>
<feature type="region of interest" description="Disordered" evidence="12">
    <location>
        <begin position="395"/>
        <end position="425"/>
    </location>
</feature>
<evidence type="ECO:0000256" key="5">
    <source>
        <dbReference type="ARBA" id="ARBA00022737"/>
    </source>
</evidence>
<dbReference type="GO" id="GO:0006888">
    <property type="term" value="P:endoplasmic reticulum to Golgi vesicle-mediated transport"/>
    <property type="evidence" value="ECO:0007669"/>
    <property type="project" value="TreeGrafter"/>
</dbReference>
<evidence type="ECO:0000256" key="7">
    <source>
        <dbReference type="ARBA" id="ARBA00022892"/>
    </source>
</evidence>
<dbReference type="SUPFAM" id="SSF50978">
    <property type="entry name" value="WD40 repeat-like"/>
    <property type="match status" value="1"/>
</dbReference>
<dbReference type="InterPro" id="IPR015943">
    <property type="entry name" value="WD40/YVTN_repeat-like_dom_sf"/>
</dbReference>
<dbReference type="EMBL" id="JBBNAE010000010">
    <property type="protein sequence ID" value="KAK9091654.1"/>
    <property type="molecule type" value="Genomic_DNA"/>
</dbReference>
<evidence type="ECO:0000256" key="12">
    <source>
        <dbReference type="SAM" id="MobiDB-lite"/>
    </source>
</evidence>
<evidence type="ECO:0000256" key="1">
    <source>
        <dbReference type="ARBA" id="ARBA00004389"/>
    </source>
</evidence>
<dbReference type="AlphaFoldDB" id="A0AAP0EE98"/>
<dbReference type="PANTHER" id="PTHR23284">
    <property type="entry name" value="PROLACTIN REGULATORY ELEMENT BINDING PROTEIN"/>
    <property type="match status" value="1"/>
</dbReference>
<evidence type="ECO:0000256" key="3">
    <source>
        <dbReference type="ARBA" id="ARBA00022574"/>
    </source>
</evidence>
<keyword evidence="5" id="KW-0677">Repeat</keyword>
<feature type="compositionally biased region" description="Basic and acidic residues" evidence="12">
    <location>
        <begin position="397"/>
        <end position="406"/>
    </location>
</feature>
<keyword evidence="2" id="KW-0813">Transport</keyword>
<sequence length="467" mass="51784">MDSRKYGIPIYGASWIPTQNRFEEEAEIESTHQHQRPSSSSLVFCGGGGEGRIGIPNSLLIAHFDSNSNALSPDPSLICAEIEALWRRSEPVMTYRIEWQFTQVEKASFVHSQKVAVFKSSSRVVNCSNASFRWFEWDEQNSAETSRLGLKSSEKVLTRLENVGQQLALTFNHDGSILAVGGEDGHLRVFKWPNMDIILDEGDAHSTLKDLSFSSDGKLLVSLGSGGLPRVWDVESSKVVASLSKENDEIFGFCRFSQTANNDEILYITTTRGERGNIVYWDTTSWKRIGSKQIIRDRITAFNVSSDGKFLAILQTLHVAENKLLCFAANFVSDLIRLVTKYSGTNEGDIVTVKSSNMRVHATVKKAHLVVVTSMMFSPDSRSLVSASVDSSARVTQVKDEQKHNGLNEQPGHNSPRSTGSSSIFPPDQRSLLPLKLFCFFRVPKSSALHCVFAAPAIQSCKDHKPC</sequence>
<dbReference type="Gene3D" id="2.130.10.10">
    <property type="entry name" value="YVTN repeat-like/Quinoprotein amine dehydrogenase"/>
    <property type="match status" value="1"/>
</dbReference>
<name>A0AAP0EE98_9MAGN</name>
<reference evidence="13 14" key="1">
    <citation type="submission" date="2024-01" db="EMBL/GenBank/DDBJ databases">
        <title>Genome assemblies of Stephania.</title>
        <authorList>
            <person name="Yang L."/>
        </authorList>
    </citation>
    <scope>NUCLEOTIDE SEQUENCE [LARGE SCALE GENOMIC DNA]</scope>
    <source>
        <strain evidence="13">QJT</strain>
        <tissue evidence="13">Leaf</tissue>
    </source>
</reference>
<keyword evidence="14" id="KW-1185">Reference proteome</keyword>
<protein>
    <submittedName>
        <fullName evidence="13">Uncharacterized protein</fullName>
    </submittedName>
</protein>
<comment type="subcellular location">
    <subcellularLocation>
        <location evidence="1">Endoplasmic reticulum membrane</location>
        <topology evidence="1">Single-pass membrane protein</topology>
    </subcellularLocation>
</comment>
<dbReference type="Pfam" id="PF00400">
    <property type="entry name" value="WD40"/>
    <property type="match status" value="3"/>
</dbReference>
<evidence type="ECO:0000256" key="11">
    <source>
        <dbReference type="PROSITE-ProRule" id="PRU00221"/>
    </source>
</evidence>
<keyword evidence="8" id="KW-0653">Protein transport</keyword>
<dbReference type="GO" id="GO:0005085">
    <property type="term" value="F:guanyl-nucleotide exchange factor activity"/>
    <property type="evidence" value="ECO:0007669"/>
    <property type="project" value="InterPro"/>
</dbReference>
<dbReference type="SMART" id="SM00320">
    <property type="entry name" value="WD40"/>
    <property type="match status" value="3"/>
</dbReference>
<keyword evidence="7" id="KW-0931">ER-Golgi transport</keyword>
<evidence type="ECO:0000313" key="13">
    <source>
        <dbReference type="EMBL" id="KAK9091654.1"/>
    </source>
</evidence>
<keyword evidence="6" id="KW-0256">Endoplasmic reticulum</keyword>
<dbReference type="GO" id="GO:0015031">
    <property type="term" value="P:protein transport"/>
    <property type="evidence" value="ECO:0007669"/>
    <property type="project" value="UniProtKB-KW"/>
</dbReference>
<accession>A0AAP0EE98</accession>
<proteinExistence type="predicted"/>
<evidence type="ECO:0000256" key="8">
    <source>
        <dbReference type="ARBA" id="ARBA00022927"/>
    </source>
</evidence>
<evidence type="ECO:0000313" key="14">
    <source>
        <dbReference type="Proteomes" id="UP001417504"/>
    </source>
</evidence>
<dbReference type="Proteomes" id="UP001417504">
    <property type="component" value="Unassembled WGS sequence"/>
</dbReference>
<comment type="caution">
    <text evidence="13">The sequence shown here is derived from an EMBL/GenBank/DDBJ whole genome shotgun (WGS) entry which is preliminary data.</text>
</comment>
<keyword evidence="10" id="KW-0472">Membrane</keyword>
<dbReference type="InterPro" id="IPR045260">
    <property type="entry name" value="Sec12-like"/>
</dbReference>
<dbReference type="InterPro" id="IPR001680">
    <property type="entry name" value="WD40_rpt"/>
</dbReference>
<dbReference type="PANTHER" id="PTHR23284:SF0">
    <property type="entry name" value="PROLACTIN REGULATORY ELEMENT-BINDING PROTEIN"/>
    <property type="match status" value="1"/>
</dbReference>
<evidence type="ECO:0000256" key="10">
    <source>
        <dbReference type="ARBA" id="ARBA00023136"/>
    </source>
</evidence>
<dbReference type="InterPro" id="IPR036322">
    <property type="entry name" value="WD40_repeat_dom_sf"/>
</dbReference>
<keyword evidence="9" id="KW-1133">Transmembrane helix</keyword>
<evidence type="ECO:0000256" key="9">
    <source>
        <dbReference type="ARBA" id="ARBA00022989"/>
    </source>
</evidence>
<gene>
    <name evidence="13" type="ORF">Sjap_024831</name>
</gene>